<evidence type="ECO:0000313" key="1">
    <source>
        <dbReference type="EMBL" id="MBE1565910.1"/>
    </source>
</evidence>
<sequence>MVGVSEGSGDIDRTAYPRFTRAVLAGELAEVFTPSDGEEEWARGKRTMISPTFPQEQDALGPSAWLEGVPPGKVAHFAVRRE</sequence>
<name>A0ABR9KV56_9ACTN</name>
<keyword evidence="2" id="KW-1185">Reference proteome</keyword>
<dbReference type="EMBL" id="JADBEF010000001">
    <property type="protein sequence ID" value="MBE1565910.1"/>
    <property type="molecule type" value="Genomic_DNA"/>
</dbReference>
<accession>A0ABR9KV56</accession>
<evidence type="ECO:0000313" key="2">
    <source>
        <dbReference type="Proteomes" id="UP000661607"/>
    </source>
</evidence>
<dbReference type="Proteomes" id="UP000661607">
    <property type="component" value="Unassembled WGS sequence"/>
</dbReference>
<reference evidence="1 2" key="1">
    <citation type="submission" date="2020-10" db="EMBL/GenBank/DDBJ databases">
        <title>Sequencing the genomes of 1000 actinobacteria strains.</title>
        <authorList>
            <person name="Klenk H.-P."/>
        </authorList>
    </citation>
    <scope>NUCLEOTIDE SEQUENCE [LARGE SCALE GENOMIC DNA]</scope>
    <source>
        <strain evidence="1 2">DSM 43748</strain>
    </source>
</reference>
<protein>
    <submittedName>
        <fullName evidence="1">Uncharacterized protein</fullName>
    </submittedName>
</protein>
<gene>
    <name evidence="1" type="ORF">H4W81_008689</name>
</gene>
<proteinExistence type="predicted"/>
<comment type="caution">
    <text evidence="1">The sequence shown here is derived from an EMBL/GenBank/DDBJ whole genome shotgun (WGS) entry which is preliminary data.</text>
</comment>
<organism evidence="1 2">
    <name type="scientific">Nonomuraea africana</name>
    <dbReference type="NCBI Taxonomy" id="46171"/>
    <lineage>
        <taxon>Bacteria</taxon>
        <taxon>Bacillati</taxon>
        <taxon>Actinomycetota</taxon>
        <taxon>Actinomycetes</taxon>
        <taxon>Streptosporangiales</taxon>
        <taxon>Streptosporangiaceae</taxon>
        <taxon>Nonomuraea</taxon>
    </lineage>
</organism>